<feature type="compositionally biased region" description="Low complexity" evidence="1">
    <location>
        <begin position="774"/>
        <end position="784"/>
    </location>
</feature>
<feature type="region of interest" description="Disordered" evidence="1">
    <location>
        <begin position="246"/>
        <end position="265"/>
    </location>
</feature>
<name>A0AAN7YDM8_9PEZI</name>
<feature type="region of interest" description="Disordered" evidence="1">
    <location>
        <begin position="583"/>
        <end position="623"/>
    </location>
</feature>
<accession>A0AAN7YDM8</accession>
<dbReference type="EMBL" id="JAVRRL010000069">
    <property type="protein sequence ID" value="KAK5109165.1"/>
    <property type="molecule type" value="Genomic_DNA"/>
</dbReference>
<evidence type="ECO:0000313" key="2">
    <source>
        <dbReference type="EMBL" id="KAK5109165.1"/>
    </source>
</evidence>
<feature type="region of interest" description="Disordered" evidence="1">
    <location>
        <begin position="194"/>
        <end position="214"/>
    </location>
</feature>
<feature type="compositionally biased region" description="Polar residues" evidence="1">
    <location>
        <begin position="611"/>
        <end position="621"/>
    </location>
</feature>
<feature type="compositionally biased region" description="Low complexity" evidence="1">
    <location>
        <begin position="323"/>
        <end position="335"/>
    </location>
</feature>
<comment type="caution">
    <text evidence="2">The sequence shown here is derived from an EMBL/GenBank/DDBJ whole genome shotgun (WGS) entry which is preliminary data.</text>
</comment>
<sequence length="849" mass="91598">MARRSSARLRGRESSTPKRVSLSHDAPIRTPRTLPARLASLDEEDDGMPGTFPRSVSPELRTPTRSNKRINTGAVQATPKNVTPIKPAEEEMRPQKQHLTGPKPMDEARYLGFQNMGAHTEPPKQKSTGIAQLQVTPSRATNNPANPMHDIKSPSFQFTFRREHSLELSSDAKRLMLEKREEAMRIREQMRVTEQDPMDVGESGRNVAIPNGKKGRFSGIHQEDFQKMQSIAGHASAFRAKTTALKDSGGEAVKSLKRSPSKAQLDDHATAAKLGLMRSPSKPKLHTGGNLPRPLSSHHLNSSVEPSSPAKRVKFSAPNDTRPQSSHSSNMSQPSTPQQKTFRVHPSNPNLAALTAATQASLARVASVKNDKVSMIPGPALTQSPSRPTLFEKKSAIEEAATPLLARSPMKAALFASAKSQAIEADEPASPLLSRSPLKPTMPKKVVADVMSAGGSQEQHVDLIPLLSRSPLKMSFARTTDSTTSDSPRQTKVSLLAQPPSKIALPCNAPMTQAPGQETPCKNSGLMSRFDLLRASPMKSILRSPQRLYSNDPAKIASGTHLATPPQKSREYLMASNKKVVAMQAPATPTPSSKKVDFSNSTKARYEGKEASSTPSKSTTPMREVDVEGIEVQAKAMDIDYPTLPVSNVASSPAIASPSPQKRRQTVAPGDFTFRAGNHGITFGQSPKSFTVSKRPSIRHVSAAPDIIPSRPVFTVAGPAPAVTGSKKRKFEFENDSATMTENKENDPSTSAVGVDSTAADESEHARPAKRSKTSSATEATASSKARERESSVSPVKRNPTLGVKPKGTKTVSGKEKERRETVMKGATGKANMISRERLNALAMPKKRG</sequence>
<feature type="region of interest" description="Disordered" evidence="1">
    <location>
        <begin position="737"/>
        <end position="820"/>
    </location>
</feature>
<feature type="compositionally biased region" description="Polar residues" evidence="1">
    <location>
        <begin position="590"/>
        <end position="603"/>
    </location>
</feature>
<evidence type="ECO:0008006" key="4">
    <source>
        <dbReference type="Google" id="ProtNLM"/>
    </source>
</evidence>
<dbReference type="AlphaFoldDB" id="A0AAN7YDM8"/>
<proteinExistence type="predicted"/>
<feature type="region of interest" description="Disordered" evidence="1">
    <location>
        <begin position="1"/>
        <end position="107"/>
    </location>
</feature>
<evidence type="ECO:0000313" key="3">
    <source>
        <dbReference type="Proteomes" id="UP001310890"/>
    </source>
</evidence>
<evidence type="ECO:0000256" key="1">
    <source>
        <dbReference type="SAM" id="MobiDB-lite"/>
    </source>
</evidence>
<organism evidence="2 3">
    <name type="scientific">Meristemomyces frigidus</name>
    <dbReference type="NCBI Taxonomy" id="1508187"/>
    <lineage>
        <taxon>Eukaryota</taxon>
        <taxon>Fungi</taxon>
        <taxon>Dikarya</taxon>
        <taxon>Ascomycota</taxon>
        <taxon>Pezizomycotina</taxon>
        <taxon>Dothideomycetes</taxon>
        <taxon>Dothideomycetidae</taxon>
        <taxon>Mycosphaerellales</taxon>
        <taxon>Teratosphaeriaceae</taxon>
        <taxon>Meristemomyces</taxon>
    </lineage>
</organism>
<reference evidence="2" key="1">
    <citation type="submission" date="2023-08" db="EMBL/GenBank/DDBJ databases">
        <title>Black Yeasts Isolated from many extreme environments.</title>
        <authorList>
            <person name="Coleine C."/>
            <person name="Stajich J.E."/>
            <person name="Selbmann L."/>
        </authorList>
    </citation>
    <scope>NUCLEOTIDE SEQUENCE</scope>
    <source>
        <strain evidence="2">CCFEE 5401</strain>
    </source>
</reference>
<protein>
    <recommendedName>
        <fullName evidence="4">Erythromycin esterase</fullName>
    </recommendedName>
</protein>
<gene>
    <name evidence="2" type="ORF">LTR62_007250</name>
</gene>
<feature type="region of interest" description="Disordered" evidence="1">
    <location>
        <begin position="274"/>
        <end position="345"/>
    </location>
</feature>
<feature type="compositionally biased region" description="Polar residues" evidence="1">
    <location>
        <begin position="63"/>
        <end position="81"/>
    </location>
</feature>
<dbReference type="Proteomes" id="UP001310890">
    <property type="component" value="Unassembled WGS sequence"/>
</dbReference>